<protein>
    <submittedName>
        <fullName evidence="10">Thiol reductant ABC exporter subunit CydC</fullName>
    </submittedName>
</protein>
<dbReference type="SUPFAM" id="SSF90123">
    <property type="entry name" value="ABC transporter transmembrane region"/>
    <property type="match status" value="1"/>
</dbReference>
<dbReference type="InterPro" id="IPR039421">
    <property type="entry name" value="Type_1_exporter"/>
</dbReference>
<dbReference type="GO" id="GO:0016887">
    <property type="term" value="F:ATP hydrolysis activity"/>
    <property type="evidence" value="ECO:0007669"/>
    <property type="project" value="InterPro"/>
</dbReference>
<feature type="transmembrane region" description="Helical" evidence="7">
    <location>
        <begin position="129"/>
        <end position="150"/>
    </location>
</feature>
<evidence type="ECO:0000256" key="2">
    <source>
        <dbReference type="ARBA" id="ARBA00022692"/>
    </source>
</evidence>
<evidence type="ECO:0000313" key="11">
    <source>
        <dbReference type="Proteomes" id="UP000275473"/>
    </source>
</evidence>
<feature type="transmembrane region" description="Helical" evidence="7">
    <location>
        <begin position="20"/>
        <end position="43"/>
    </location>
</feature>
<dbReference type="AlphaFoldDB" id="A0A3M8P6B8"/>
<dbReference type="GO" id="GO:0015421">
    <property type="term" value="F:ABC-type oligopeptide transporter activity"/>
    <property type="evidence" value="ECO:0007669"/>
    <property type="project" value="TreeGrafter"/>
</dbReference>
<dbReference type="PROSITE" id="PS50929">
    <property type="entry name" value="ABC_TM1F"/>
    <property type="match status" value="1"/>
</dbReference>
<keyword evidence="2 7" id="KW-0812">Transmembrane</keyword>
<keyword evidence="11" id="KW-1185">Reference proteome</keyword>
<dbReference type="Pfam" id="PF00664">
    <property type="entry name" value="ABC_membrane"/>
    <property type="match status" value="1"/>
</dbReference>
<keyword evidence="5 7" id="KW-1133">Transmembrane helix</keyword>
<dbReference type="InterPro" id="IPR003593">
    <property type="entry name" value="AAA+_ATPase"/>
</dbReference>
<dbReference type="InterPro" id="IPR003439">
    <property type="entry name" value="ABC_transporter-like_ATP-bd"/>
</dbReference>
<dbReference type="PROSITE" id="PS50893">
    <property type="entry name" value="ABC_TRANSPORTER_2"/>
    <property type="match status" value="1"/>
</dbReference>
<keyword evidence="6 7" id="KW-0472">Membrane</keyword>
<dbReference type="RefSeq" id="WP_123165686.1">
    <property type="nucleotide sequence ID" value="NZ_RIAX01000007.1"/>
</dbReference>
<reference evidence="10 11" key="1">
    <citation type="journal article" date="2018" name="Int. J. Syst. Evol. Microbiol.">
        <title>Planococcus salinus sp. nov., a moderately halophilic bacterium isolated from a saline-alkali soil.</title>
        <authorList>
            <person name="Gan L."/>
        </authorList>
    </citation>
    <scope>NUCLEOTIDE SEQUENCE [LARGE SCALE GENOMIC DNA]</scope>
    <source>
        <strain evidence="10 11">LCB217</strain>
    </source>
</reference>
<dbReference type="InterPro" id="IPR014223">
    <property type="entry name" value="ABC_CydC/D"/>
</dbReference>
<dbReference type="CDD" id="cd03228">
    <property type="entry name" value="ABCC_MRP_Like"/>
    <property type="match status" value="1"/>
</dbReference>
<dbReference type="GO" id="GO:0034775">
    <property type="term" value="P:glutathione transmembrane transport"/>
    <property type="evidence" value="ECO:0007669"/>
    <property type="project" value="InterPro"/>
</dbReference>
<feature type="domain" description="ABC transmembrane type-1" evidence="9">
    <location>
        <begin position="20"/>
        <end position="302"/>
    </location>
</feature>
<dbReference type="CDD" id="cd18585">
    <property type="entry name" value="ABC_6TM_CydC"/>
    <property type="match status" value="1"/>
</dbReference>
<comment type="subcellular location">
    <subcellularLocation>
        <location evidence="1">Cell membrane</location>
        <topology evidence="1">Multi-pass membrane protein</topology>
    </subcellularLocation>
</comment>
<dbReference type="Gene3D" id="3.40.50.300">
    <property type="entry name" value="P-loop containing nucleotide triphosphate hydrolases"/>
    <property type="match status" value="1"/>
</dbReference>
<feature type="domain" description="ABC transporter" evidence="8">
    <location>
        <begin position="333"/>
        <end position="562"/>
    </location>
</feature>
<evidence type="ECO:0000256" key="6">
    <source>
        <dbReference type="ARBA" id="ARBA00023136"/>
    </source>
</evidence>
<dbReference type="PANTHER" id="PTHR43394:SF1">
    <property type="entry name" value="ATP-BINDING CASSETTE SUB-FAMILY B MEMBER 10, MITOCHONDRIAL"/>
    <property type="match status" value="1"/>
</dbReference>
<dbReference type="InterPro" id="IPR036640">
    <property type="entry name" value="ABC1_TM_sf"/>
</dbReference>
<evidence type="ECO:0000256" key="5">
    <source>
        <dbReference type="ARBA" id="ARBA00022989"/>
    </source>
</evidence>
<proteinExistence type="predicted"/>
<dbReference type="OrthoDB" id="9802264at2"/>
<accession>A0A3M8P6B8</accession>
<dbReference type="InterPro" id="IPR017871">
    <property type="entry name" value="ABC_transporter-like_CS"/>
</dbReference>
<dbReference type="GO" id="GO:0045454">
    <property type="term" value="P:cell redox homeostasis"/>
    <property type="evidence" value="ECO:0007669"/>
    <property type="project" value="InterPro"/>
</dbReference>
<dbReference type="Pfam" id="PF00005">
    <property type="entry name" value="ABC_tran"/>
    <property type="match status" value="1"/>
</dbReference>
<dbReference type="GO" id="GO:0005524">
    <property type="term" value="F:ATP binding"/>
    <property type="evidence" value="ECO:0007669"/>
    <property type="project" value="UniProtKB-KW"/>
</dbReference>
<dbReference type="SMART" id="SM00382">
    <property type="entry name" value="AAA"/>
    <property type="match status" value="1"/>
</dbReference>
<feature type="transmembrane region" description="Helical" evidence="7">
    <location>
        <begin position="55"/>
        <end position="75"/>
    </location>
</feature>
<dbReference type="PROSITE" id="PS00211">
    <property type="entry name" value="ABC_TRANSPORTER_1"/>
    <property type="match status" value="1"/>
</dbReference>
<keyword evidence="4" id="KW-0067">ATP-binding</keyword>
<dbReference type="InterPro" id="IPR011527">
    <property type="entry name" value="ABC1_TM_dom"/>
</dbReference>
<evidence type="ECO:0000313" key="10">
    <source>
        <dbReference type="EMBL" id="RNF39217.1"/>
    </source>
</evidence>
<evidence type="ECO:0000259" key="8">
    <source>
        <dbReference type="PROSITE" id="PS50893"/>
    </source>
</evidence>
<dbReference type="SUPFAM" id="SSF52540">
    <property type="entry name" value="P-loop containing nucleoside triphosphate hydrolases"/>
    <property type="match status" value="1"/>
</dbReference>
<feature type="transmembrane region" description="Helical" evidence="7">
    <location>
        <begin position="273"/>
        <end position="296"/>
    </location>
</feature>
<evidence type="ECO:0000256" key="1">
    <source>
        <dbReference type="ARBA" id="ARBA00004651"/>
    </source>
</evidence>
<feature type="transmembrane region" description="Helical" evidence="7">
    <location>
        <begin position="245"/>
        <end position="267"/>
    </location>
</feature>
<comment type="caution">
    <text evidence="10">The sequence shown here is derived from an EMBL/GenBank/DDBJ whole genome shotgun (WGS) entry which is preliminary data.</text>
</comment>
<feature type="transmembrane region" description="Helical" evidence="7">
    <location>
        <begin position="156"/>
        <end position="179"/>
    </location>
</feature>
<dbReference type="InterPro" id="IPR027417">
    <property type="entry name" value="P-loop_NTPase"/>
</dbReference>
<dbReference type="Gene3D" id="1.20.1560.10">
    <property type="entry name" value="ABC transporter type 1, transmembrane domain"/>
    <property type="match status" value="1"/>
</dbReference>
<evidence type="ECO:0000256" key="7">
    <source>
        <dbReference type="SAM" id="Phobius"/>
    </source>
</evidence>
<dbReference type="Proteomes" id="UP000275473">
    <property type="component" value="Unassembled WGS sequence"/>
</dbReference>
<dbReference type="EMBL" id="RIAX01000007">
    <property type="protein sequence ID" value="RNF39217.1"/>
    <property type="molecule type" value="Genomic_DNA"/>
</dbReference>
<keyword evidence="3" id="KW-0547">Nucleotide-binding</keyword>
<dbReference type="GO" id="GO:0005886">
    <property type="term" value="C:plasma membrane"/>
    <property type="evidence" value="ECO:0007669"/>
    <property type="project" value="UniProtKB-SubCell"/>
</dbReference>
<evidence type="ECO:0000259" key="9">
    <source>
        <dbReference type="PROSITE" id="PS50929"/>
    </source>
</evidence>
<sequence>MKELKNVFLLTLKEKRDVTLAVFFGFLAGIAGVALLASSGYLISKAALTNQMTTLVVMAACLKLFGLVAALSRYAERLFSHRATFTMLSHLRTSFFEKLSPQAPAIFHKYRSGDLLARIVGDVESLQNFLLRILYPPVVLAIVFLSTIFFASFFSIAIAAVLMIGLLVTVVMVPAIFSWKRRKMDSAVRESRSALSTETAEFLYGFRDLKIHQQLSDREKELTSIAKRYSAEQKREGLEENFGQSLNGTVSLLVSWAVLGLGAYLVASGQLDGLYLAMLAMISLAVFENVAPMAVFPAHFENNRKAALRLDGITEKSTTEERRGELAAGPLGVSLNHVSFHYPGELRPAIDEASLYIAPGTKTAIVGPSGSGKSTLMQLLLGIIKADNGTVTFGNQSISDISQEELWASMNIVLQENHFFHGTIRSNLLIANEQATDEQMVEALKKVQLDSFALSMKVEEKGGNLSGGEKQRLAIARALLKGGSFWLLDEPVSSVDNMTARRIYQQLFDRGANDTFVLISHELAGLEKMDQIIVMEQGRIKEAGSYDKLMAQKGYFHGLKQIEKSILSS</sequence>
<gene>
    <name evidence="10" type="primary">cydC</name>
    <name evidence="10" type="ORF">EEX84_11000</name>
</gene>
<organism evidence="10 11">
    <name type="scientific">Planococcus salinus</name>
    <dbReference type="NCBI Taxonomy" id="1848460"/>
    <lineage>
        <taxon>Bacteria</taxon>
        <taxon>Bacillati</taxon>
        <taxon>Bacillota</taxon>
        <taxon>Bacilli</taxon>
        <taxon>Bacillales</taxon>
        <taxon>Caryophanaceae</taxon>
        <taxon>Planococcus</taxon>
    </lineage>
</organism>
<dbReference type="PANTHER" id="PTHR43394">
    <property type="entry name" value="ATP-DEPENDENT PERMEASE MDL1, MITOCHONDRIAL"/>
    <property type="match status" value="1"/>
</dbReference>
<evidence type="ECO:0000256" key="3">
    <source>
        <dbReference type="ARBA" id="ARBA00022741"/>
    </source>
</evidence>
<dbReference type="NCBIfam" id="TIGR02868">
    <property type="entry name" value="CydC"/>
    <property type="match status" value="1"/>
</dbReference>
<evidence type="ECO:0000256" key="4">
    <source>
        <dbReference type="ARBA" id="ARBA00022840"/>
    </source>
</evidence>
<name>A0A3M8P6B8_9BACL</name>